<evidence type="ECO:0008006" key="5">
    <source>
        <dbReference type="Google" id="ProtNLM"/>
    </source>
</evidence>
<keyword evidence="4" id="KW-1185">Reference proteome</keyword>
<evidence type="ECO:0000256" key="1">
    <source>
        <dbReference type="SAM" id="Coils"/>
    </source>
</evidence>
<keyword evidence="2" id="KW-0812">Transmembrane</keyword>
<dbReference type="EMBL" id="CAKJTG010000010">
    <property type="protein sequence ID" value="CAG9608507.1"/>
    <property type="molecule type" value="Genomic_DNA"/>
</dbReference>
<name>A0A9C7LAJ3_9BACI</name>
<reference evidence="3" key="1">
    <citation type="submission" date="2021-10" db="EMBL/GenBank/DDBJ databases">
        <authorList>
            <person name="Criscuolo A."/>
        </authorList>
    </citation>
    <scope>NUCLEOTIDE SEQUENCE</scope>
    <source>
        <strain evidence="3">CIP111885</strain>
    </source>
</reference>
<gene>
    <name evidence="3" type="ORF">NEOCIP111885_02201</name>
</gene>
<dbReference type="InterPro" id="IPR018770">
    <property type="entry name" value="ChloroindolylP_hydrolase"/>
</dbReference>
<dbReference type="Pfam" id="PF10112">
    <property type="entry name" value="Halogen_Hydrol"/>
    <property type="match status" value="1"/>
</dbReference>
<feature type="coiled-coil region" evidence="1">
    <location>
        <begin position="63"/>
        <end position="97"/>
    </location>
</feature>
<protein>
    <recommendedName>
        <fullName evidence="5">Protein xpaC</fullName>
    </recommendedName>
</protein>
<comment type="caution">
    <text evidence="3">The sequence shown here is derived from an EMBL/GenBank/DDBJ whole genome shotgun (WGS) entry which is preliminary data.</text>
</comment>
<keyword evidence="1" id="KW-0175">Coiled coil</keyword>
<feature type="transmembrane region" description="Helical" evidence="2">
    <location>
        <begin position="7"/>
        <end position="27"/>
    </location>
</feature>
<evidence type="ECO:0000256" key="2">
    <source>
        <dbReference type="SAM" id="Phobius"/>
    </source>
</evidence>
<keyword evidence="2" id="KW-1133">Transmembrane helix</keyword>
<organism evidence="3 4">
    <name type="scientific">Pseudoneobacillus rhizosphaerae</name>
    <dbReference type="NCBI Taxonomy" id="2880968"/>
    <lineage>
        <taxon>Bacteria</taxon>
        <taxon>Bacillati</taxon>
        <taxon>Bacillota</taxon>
        <taxon>Bacilli</taxon>
        <taxon>Bacillales</taxon>
        <taxon>Bacillaceae</taxon>
        <taxon>Pseudoneobacillus</taxon>
    </lineage>
</organism>
<feature type="transmembrane region" description="Helical" evidence="2">
    <location>
        <begin position="33"/>
        <end position="54"/>
    </location>
</feature>
<dbReference type="AlphaFoldDB" id="A0A9C7LAJ3"/>
<dbReference type="RefSeq" id="WP_230496739.1">
    <property type="nucleotide sequence ID" value="NZ_CAKJTG010000010.1"/>
</dbReference>
<keyword evidence="2" id="KW-0472">Membrane</keyword>
<dbReference type="Proteomes" id="UP000789845">
    <property type="component" value="Unassembled WGS sequence"/>
</dbReference>
<accession>A0A9C7LAJ3</accession>
<evidence type="ECO:0000313" key="4">
    <source>
        <dbReference type="Proteomes" id="UP000789845"/>
    </source>
</evidence>
<proteinExistence type="predicted"/>
<sequence>MNPFLQFIIRSFVAVPATGTVWLVSFFGLAQTFWFSSGVALVGGGIAYLLTGVYTTSRFLKKNQLTRKEYRYIKQNLKEAKQKINRLNKMLFSLRHISSLKQRVDVLRITNKIYSLTKKEPKRFYKAERFYFSHLDSVLELTEKYTFLSSQPKISLELEHSLSETRRTLNELTEKVEQDLYYILSDDIDNLNFEIDVAKNSLKK</sequence>
<evidence type="ECO:0000313" key="3">
    <source>
        <dbReference type="EMBL" id="CAG9608507.1"/>
    </source>
</evidence>